<dbReference type="AlphaFoldDB" id="A0A8T1HB44"/>
<accession>A0A8T1HB44</accession>
<sequence>MIDLHLKLGSLEKTRTFIVVDRLHVDAILRTDMMKAFRTVINLACNAMTLKDTGFPAWVTTCGGVTSVQGKLGDISTVWWAGYSRNRIQGDITEATTVLAKGLPELDDTMKIA</sequence>
<dbReference type="EMBL" id="RCMI01001067">
    <property type="protein sequence ID" value="KAG2891428.1"/>
    <property type="molecule type" value="Genomic_DNA"/>
</dbReference>
<reference evidence="3" key="1">
    <citation type="submission" date="2018-05" db="EMBL/GenBank/DDBJ databases">
        <title>Effector identification in a new, highly contiguous assembly of the strawberry crown rot pathogen Phytophthora cactorum.</title>
        <authorList>
            <person name="Armitage A.D."/>
            <person name="Nellist C.F."/>
            <person name="Bates H."/>
            <person name="Vickerstaff R.J."/>
            <person name="Harrison R.J."/>
        </authorList>
    </citation>
    <scope>NUCLEOTIDE SEQUENCE</scope>
    <source>
        <strain evidence="1">4032</strain>
        <strain evidence="2">4040</strain>
        <strain evidence="3">P421</strain>
    </source>
</reference>
<evidence type="ECO:0000313" key="2">
    <source>
        <dbReference type="EMBL" id="KAG2902796.1"/>
    </source>
</evidence>
<dbReference type="Proteomes" id="UP000760860">
    <property type="component" value="Unassembled WGS sequence"/>
</dbReference>
<dbReference type="Gene3D" id="2.40.70.10">
    <property type="entry name" value="Acid Proteases"/>
    <property type="match status" value="1"/>
</dbReference>
<organism evidence="3 4">
    <name type="scientific">Phytophthora cactorum</name>
    <dbReference type="NCBI Taxonomy" id="29920"/>
    <lineage>
        <taxon>Eukaryota</taxon>
        <taxon>Sar</taxon>
        <taxon>Stramenopiles</taxon>
        <taxon>Oomycota</taxon>
        <taxon>Peronosporomycetes</taxon>
        <taxon>Peronosporales</taxon>
        <taxon>Peronosporaceae</taxon>
        <taxon>Phytophthora</taxon>
    </lineage>
</organism>
<dbReference type="VEuPathDB" id="FungiDB:PC110_g19641"/>
<dbReference type="EMBL" id="RCMV01001276">
    <property type="protein sequence ID" value="KAG3209391.1"/>
    <property type="molecule type" value="Genomic_DNA"/>
</dbReference>
<dbReference type="Proteomes" id="UP000774804">
    <property type="component" value="Unassembled WGS sequence"/>
</dbReference>
<evidence type="ECO:0000313" key="1">
    <source>
        <dbReference type="EMBL" id="KAG2891428.1"/>
    </source>
</evidence>
<evidence type="ECO:0000313" key="4">
    <source>
        <dbReference type="Proteomes" id="UP000760860"/>
    </source>
</evidence>
<protein>
    <submittedName>
        <fullName evidence="3">Uncharacterized protein</fullName>
    </submittedName>
</protein>
<gene>
    <name evidence="1" type="ORF">PC115_g19212</name>
    <name evidence="2" type="ORF">PC117_g21398</name>
    <name evidence="3" type="ORF">PC129_g19593</name>
</gene>
<dbReference type="EMBL" id="RCMK01001075">
    <property type="protein sequence ID" value="KAG2902796.1"/>
    <property type="molecule type" value="Genomic_DNA"/>
</dbReference>
<dbReference type="Proteomes" id="UP000736787">
    <property type="component" value="Unassembled WGS sequence"/>
</dbReference>
<name>A0A8T1HB44_9STRA</name>
<comment type="caution">
    <text evidence="3">The sequence shown here is derived from an EMBL/GenBank/DDBJ whole genome shotgun (WGS) entry which is preliminary data.</text>
</comment>
<dbReference type="InterPro" id="IPR021109">
    <property type="entry name" value="Peptidase_aspartic_dom_sf"/>
</dbReference>
<proteinExistence type="predicted"/>
<evidence type="ECO:0000313" key="3">
    <source>
        <dbReference type="EMBL" id="KAG3209391.1"/>
    </source>
</evidence>